<dbReference type="Proteomes" id="UP000003959">
    <property type="component" value="Unassembled WGS sequence"/>
</dbReference>
<dbReference type="EMBL" id="GL890964">
    <property type="protein sequence ID" value="EGJ29994.1"/>
    <property type="molecule type" value="Genomic_DNA"/>
</dbReference>
<reference evidence="2" key="1">
    <citation type="journal article" date="2011" name="Proc. Natl. Acad. Sci. U.S.A.">
        <title>Genomic insights into the physiology and ecology of the marine filamentous cyanobacterium Lyngbya majuscula.</title>
        <authorList>
            <person name="Jones A.C."/>
            <person name="Monroe E.A."/>
            <person name="Podell S."/>
            <person name="Hess W.R."/>
            <person name="Klages S."/>
            <person name="Esquenazi E."/>
            <person name="Niessen S."/>
            <person name="Hoover H."/>
            <person name="Rothmann M."/>
            <person name="Lasken R.S."/>
            <person name="Yates J.R.III."/>
            <person name="Reinhardt R."/>
            <person name="Kube M."/>
            <person name="Burkart M.D."/>
            <person name="Allen E.E."/>
            <person name="Dorrestein P.C."/>
            <person name="Gerwick W.H."/>
            <person name="Gerwick L."/>
        </authorList>
    </citation>
    <scope>NUCLEOTIDE SEQUENCE [LARGE SCALE GENOMIC DNA]</scope>
    <source>
        <strain evidence="2">3L</strain>
    </source>
</reference>
<sequence length="40" mass="4442">MAVWQTWEQSAEINLGVVAAELKEVDRDLVEIDATIEGVL</sequence>
<organism evidence="1 2">
    <name type="scientific">Moorena producens 3L</name>
    <dbReference type="NCBI Taxonomy" id="489825"/>
    <lineage>
        <taxon>Bacteria</taxon>
        <taxon>Bacillati</taxon>
        <taxon>Cyanobacteriota</taxon>
        <taxon>Cyanophyceae</taxon>
        <taxon>Coleofasciculales</taxon>
        <taxon>Coleofasciculaceae</taxon>
        <taxon>Moorena</taxon>
    </lineage>
</organism>
<dbReference type="RefSeq" id="WP_008188527.1">
    <property type="nucleotide sequence ID" value="NZ_GL890964.1"/>
</dbReference>
<evidence type="ECO:0000313" key="1">
    <source>
        <dbReference type="EMBL" id="EGJ29994.1"/>
    </source>
</evidence>
<proteinExistence type="predicted"/>
<dbReference type="HOGENOM" id="CLU_3292574_0_0_3"/>
<protein>
    <submittedName>
        <fullName evidence="1">Uncharacterized protein</fullName>
    </submittedName>
</protein>
<name>F4XZI9_9CYAN</name>
<gene>
    <name evidence="1" type="ORF">LYNGBM3L_58280</name>
</gene>
<dbReference type="AlphaFoldDB" id="F4XZI9"/>
<accession>F4XZI9</accession>
<evidence type="ECO:0000313" key="2">
    <source>
        <dbReference type="Proteomes" id="UP000003959"/>
    </source>
</evidence>
<keyword evidence="2" id="KW-1185">Reference proteome</keyword>